<evidence type="ECO:0008006" key="3">
    <source>
        <dbReference type="Google" id="ProtNLM"/>
    </source>
</evidence>
<dbReference type="InterPro" id="IPR052418">
    <property type="entry name" value="Apolipoprotein_B"/>
</dbReference>
<comment type="caution">
    <text evidence="1">The sequence shown here is derived from an EMBL/GenBank/DDBJ whole genome shotgun (WGS) entry which is preliminary data.</text>
</comment>
<keyword evidence="2" id="KW-1185">Reference proteome</keyword>
<feature type="non-terminal residue" evidence="1">
    <location>
        <position position="317"/>
    </location>
</feature>
<dbReference type="EMBL" id="JAMKFB020000017">
    <property type="protein sequence ID" value="KAL0170215.1"/>
    <property type="molecule type" value="Genomic_DNA"/>
</dbReference>
<evidence type="ECO:0000313" key="1">
    <source>
        <dbReference type="EMBL" id="KAL0170215.1"/>
    </source>
</evidence>
<dbReference type="PANTHER" id="PTHR13769:SF6">
    <property type="entry name" value="APOLIPOPROTEIN B-100"/>
    <property type="match status" value="1"/>
</dbReference>
<protein>
    <recommendedName>
        <fullName evidence="3">Apolipoprotein B</fullName>
    </recommendedName>
</protein>
<organism evidence="1 2">
    <name type="scientific">Cirrhinus mrigala</name>
    <name type="common">Mrigala</name>
    <dbReference type="NCBI Taxonomy" id="683832"/>
    <lineage>
        <taxon>Eukaryota</taxon>
        <taxon>Metazoa</taxon>
        <taxon>Chordata</taxon>
        <taxon>Craniata</taxon>
        <taxon>Vertebrata</taxon>
        <taxon>Euteleostomi</taxon>
        <taxon>Actinopterygii</taxon>
        <taxon>Neopterygii</taxon>
        <taxon>Teleostei</taxon>
        <taxon>Ostariophysi</taxon>
        <taxon>Cypriniformes</taxon>
        <taxon>Cyprinidae</taxon>
        <taxon>Labeoninae</taxon>
        <taxon>Labeonini</taxon>
        <taxon>Cirrhinus</taxon>
    </lineage>
</organism>
<evidence type="ECO:0000313" key="2">
    <source>
        <dbReference type="Proteomes" id="UP001529510"/>
    </source>
</evidence>
<feature type="non-terminal residue" evidence="1">
    <location>
        <position position="1"/>
    </location>
</feature>
<reference evidence="1 2" key="1">
    <citation type="submission" date="2024-05" db="EMBL/GenBank/DDBJ databases">
        <title>Genome sequencing and assembly of Indian major carp, Cirrhinus mrigala (Hamilton, 1822).</title>
        <authorList>
            <person name="Mohindra V."/>
            <person name="Chowdhury L.M."/>
            <person name="Lal K."/>
            <person name="Jena J.K."/>
        </authorList>
    </citation>
    <scope>NUCLEOTIDE SEQUENCE [LARGE SCALE GENOMIC DNA]</scope>
    <source>
        <strain evidence="1">CM1030</strain>
        <tissue evidence="1">Blood</tissue>
    </source>
</reference>
<name>A0ABD0P955_CIRMR</name>
<dbReference type="Proteomes" id="UP001529510">
    <property type="component" value="Unassembled WGS sequence"/>
</dbReference>
<dbReference type="PANTHER" id="PTHR13769">
    <property type="entry name" value="APOLIPOPROTEIN B"/>
    <property type="match status" value="1"/>
</dbReference>
<accession>A0ABD0P955</accession>
<sequence>STPDKDTDLMSFRVTLKNSEKLSIQVGYHINGLSDMINGLKDRLPYIIASLHKFINQYHVSYLGIDLNRAALKLKNSLSNGIDRAYQEGPRMIDSLQTSVEQLRQQGKKMWRRTLEKLPQLDFQELSRRFSISANEFLQKHESNMRVLLDAAMKFLRDTKFHLPGLEEKLTGQEMYTRIRQSISKAIDRASTRFFSLIETIADTISGHINKVEFTVPGTTKVISGKKILKDLKSAMKSAKDQIMQAIEGWENLKVEKVFQDLLNSVKVYIQKAEEFLNSLKTEKLEEISSRISGIYKEAGNLEVTQKIREWMREAKR</sequence>
<gene>
    <name evidence="1" type="ORF">M9458_034811</name>
</gene>
<dbReference type="AlphaFoldDB" id="A0ABD0P955"/>
<proteinExistence type="predicted"/>